<gene>
    <name evidence="1" type="ORF">RPERSI_LOCUS9758</name>
</gene>
<evidence type="ECO:0000313" key="2">
    <source>
        <dbReference type="Proteomes" id="UP000789920"/>
    </source>
</evidence>
<name>A0ACA9P705_9GLOM</name>
<dbReference type="EMBL" id="CAJVQC010018689">
    <property type="protein sequence ID" value="CAG8695441.1"/>
    <property type="molecule type" value="Genomic_DNA"/>
</dbReference>
<comment type="caution">
    <text evidence="1">The sequence shown here is derived from an EMBL/GenBank/DDBJ whole genome shotgun (WGS) entry which is preliminary data.</text>
</comment>
<keyword evidence="2" id="KW-1185">Reference proteome</keyword>
<protein>
    <submittedName>
        <fullName evidence="1">730_t:CDS:1</fullName>
    </submittedName>
</protein>
<accession>A0ACA9P705</accession>
<evidence type="ECO:0000313" key="1">
    <source>
        <dbReference type="EMBL" id="CAG8695441.1"/>
    </source>
</evidence>
<proteinExistence type="predicted"/>
<feature type="non-terminal residue" evidence="1">
    <location>
        <position position="1"/>
    </location>
</feature>
<feature type="non-terminal residue" evidence="1">
    <location>
        <position position="58"/>
    </location>
</feature>
<dbReference type="Proteomes" id="UP000789920">
    <property type="component" value="Unassembled WGS sequence"/>
</dbReference>
<organism evidence="1 2">
    <name type="scientific">Racocetra persica</name>
    <dbReference type="NCBI Taxonomy" id="160502"/>
    <lineage>
        <taxon>Eukaryota</taxon>
        <taxon>Fungi</taxon>
        <taxon>Fungi incertae sedis</taxon>
        <taxon>Mucoromycota</taxon>
        <taxon>Glomeromycotina</taxon>
        <taxon>Glomeromycetes</taxon>
        <taxon>Diversisporales</taxon>
        <taxon>Gigasporaceae</taxon>
        <taxon>Racocetra</taxon>
    </lineage>
</organism>
<sequence>LVGRSLLEDEMAGRSLPENEAVGRRLSENILDICSIKIKSNTTTFFSMNERVRETQPP</sequence>
<reference evidence="1" key="1">
    <citation type="submission" date="2021-06" db="EMBL/GenBank/DDBJ databases">
        <authorList>
            <person name="Kallberg Y."/>
            <person name="Tangrot J."/>
            <person name="Rosling A."/>
        </authorList>
    </citation>
    <scope>NUCLEOTIDE SEQUENCE</scope>
    <source>
        <strain evidence="1">MA461A</strain>
    </source>
</reference>